<gene>
    <name evidence="3" type="primary">LOC113216235</name>
</gene>
<sequence length="223" mass="23190">MMPSASGGGNNGGDQTRTLAVGRSAVSCRQSSHSAGMEMAATTPLPGLRNVRLVQLQLGAARPDGGRTAHLHLQSPMKLPGHVEPEALQMFLDENKDVFNAEKTAYVTGRDGADDAAGEYAHLFTSCDVVVHLHMDGGDLLEGVLLFNETRACANPLEHAVGAAARPGARLSRWLRRRCRRLRRLFAGPGQLQQPAPAAPAPAAPAPAAPAPAAPAPAAPAPA</sequence>
<protein>
    <submittedName>
        <fullName evidence="3">Uncharacterized protein LOC113216235 isoform X1</fullName>
    </submittedName>
</protein>
<name>A0A6J1TG75_FRAOC</name>
<proteinExistence type="predicted"/>
<evidence type="ECO:0000256" key="1">
    <source>
        <dbReference type="SAM" id="MobiDB-lite"/>
    </source>
</evidence>
<evidence type="ECO:0000313" key="2">
    <source>
        <dbReference type="Proteomes" id="UP000504606"/>
    </source>
</evidence>
<dbReference type="RefSeq" id="XP_026291757.2">
    <property type="nucleotide sequence ID" value="XM_026435972.2"/>
</dbReference>
<dbReference type="KEGG" id="foc:113216235"/>
<feature type="region of interest" description="Disordered" evidence="1">
    <location>
        <begin position="189"/>
        <end position="223"/>
    </location>
</feature>
<organism evidence="2 3">
    <name type="scientific">Frankliniella occidentalis</name>
    <name type="common">Western flower thrips</name>
    <name type="synonym">Euthrips occidentalis</name>
    <dbReference type="NCBI Taxonomy" id="133901"/>
    <lineage>
        <taxon>Eukaryota</taxon>
        <taxon>Metazoa</taxon>
        <taxon>Ecdysozoa</taxon>
        <taxon>Arthropoda</taxon>
        <taxon>Hexapoda</taxon>
        <taxon>Insecta</taxon>
        <taxon>Pterygota</taxon>
        <taxon>Neoptera</taxon>
        <taxon>Paraneoptera</taxon>
        <taxon>Thysanoptera</taxon>
        <taxon>Terebrantia</taxon>
        <taxon>Thripoidea</taxon>
        <taxon>Thripidae</taxon>
        <taxon>Frankliniella</taxon>
    </lineage>
</organism>
<dbReference type="AlphaFoldDB" id="A0A6J1TG75"/>
<reference evidence="3" key="1">
    <citation type="submission" date="2025-08" db="UniProtKB">
        <authorList>
            <consortium name="RefSeq"/>
        </authorList>
    </citation>
    <scope>IDENTIFICATION</scope>
    <source>
        <tissue evidence="3">Whole organism</tissue>
    </source>
</reference>
<feature type="compositionally biased region" description="Pro residues" evidence="1">
    <location>
        <begin position="197"/>
        <end position="223"/>
    </location>
</feature>
<accession>A0A6J1TG75</accession>
<dbReference type="GeneID" id="113216235"/>
<evidence type="ECO:0000313" key="3">
    <source>
        <dbReference type="RefSeq" id="XP_026291757.2"/>
    </source>
</evidence>
<keyword evidence="2" id="KW-1185">Reference proteome</keyword>
<dbReference type="Proteomes" id="UP000504606">
    <property type="component" value="Unplaced"/>
</dbReference>